<dbReference type="EMBL" id="FNPX01000016">
    <property type="protein sequence ID" value="SDZ47628.1"/>
    <property type="molecule type" value="Genomic_DNA"/>
</dbReference>
<organism evidence="3 4">
    <name type="scientific">Jannaschia faecimaris</name>
    <dbReference type="NCBI Taxonomy" id="1244108"/>
    <lineage>
        <taxon>Bacteria</taxon>
        <taxon>Pseudomonadati</taxon>
        <taxon>Pseudomonadota</taxon>
        <taxon>Alphaproteobacteria</taxon>
        <taxon>Rhodobacterales</taxon>
        <taxon>Roseobacteraceae</taxon>
        <taxon>Jannaschia</taxon>
    </lineage>
</organism>
<gene>
    <name evidence="3" type="ORF">SAMN05444004_11617</name>
</gene>
<dbReference type="STRING" id="1244108.SAMN05444004_11617"/>
<evidence type="ECO:0000313" key="4">
    <source>
        <dbReference type="Proteomes" id="UP000198914"/>
    </source>
</evidence>
<dbReference type="OrthoDB" id="337830at2"/>
<dbReference type="InterPro" id="IPR036188">
    <property type="entry name" value="FAD/NAD-bd_sf"/>
</dbReference>
<dbReference type="GO" id="GO:0016491">
    <property type="term" value="F:oxidoreductase activity"/>
    <property type="evidence" value="ECO:0007669"/>
    <property type="project" value="InterPro"/>
</dbReference>
<sequence length="345" mass="36494">MSDTDVLIVGGGLSGLALADRLQAAGQDWQLIEARSRLGGRIDVLRHGGTAFDMGPSWFWPGQPRMAAMADRLGLHVFSQHADGALIWEDESGGVQRDRGFSSMAGSLRIAGGMAAMIDGLATGLPSVRLHLGSAVAEVRPDGVTLSDGCRIGARRIVMALPPRVVAELAFSPLLEPEILSELRAVPTWMGGQAKFVAVYDRPFWRDTGLSGDGMSRRGPLVEIHDASGPTGTPGALFGFVGVPATHRAGQGAAIRQAATAQLARMFGTRIPVATQLTDWADHPETASALDRQPLYAHPDYRMPAALAQLWDGALMLGSTEVAPEHGGFLEGALAMADHLSVRLN</sequence>
<feature type="domain" description="Amine oxidase" evidence="2">
    <location>
        <begin position="99"/>
        <end position="334"/>
    </location>
</feature>
<dbReference type="InterPro" id="IPR050703">
    <property type="entry name" value="Flavin_MAO"/>
</dbReference>
<dbReference type="Pfam" id="PF01593">
    <property type="entry name" value="Amino_oxidase"/>
    <property type="match status" value="2"/>
</dbReference>
<keyword evidence="4" id="KW-1185">Reference proteome</keyword>
<dbReference type="SUPFAM" id="SSF54373">
    <property type="entry name" value="FAD-linked reductases, C-terminal domain"/>
    <property type="match status" value="1"/>
</dbReference>
<name>A0A1H3TCM5_9RHOB</name>
<evidence type="ECO:0000259" key="2">
    <source>
        <dbReference type="Pfam" id="PF01593"/>
    </source>
</evidence>
<dbReference type="PANTHER" id="PTHR43563">
    <property type="entry name" value="AMINE OXIDASE"/>
    <property type="match status" value="1"/>
</dbReference>
<protein>
    <submittedName>
        <fullName evidence="3">Monoamine oxidase</fullName>
    </submittedName>
</protein>
<accession>A0A1H3TCM5</accession>
<dbReference type="RefSeq" id="WP_092647280.1">
    <property type="nucleotide sequence ID" value="NZ_FNPX01000016.1"/>
</dbReference>
<dbReference type="AlphaFoldDB" id="A0A1H3TCM5"/>
<dbReference type="Gene3D" id="3.90.660.20">
    <property type="entry name" value="Protoporphyrinogen oxidase, mitochondrial, domain 2"/>
    <property type="match status" value="1"/>
</dbReference>
<reference evidence="4" key="1">
    <citation type="submission" date="2016-10" db="EMBL/GenBank/DDBJ databases">
        <authorList>
            <person name="Varghese N."/>
            <person name="Submissions S."/>
        </authorList>
    </citation>
    <scope>NUCLEOTIDE SEQUENCE [LARGE SCALE GENOMIC DNA]</scope>
    <source>
        <strain evidence="4">DSM 100420</strain>
    </source>
</reference>
<feature type="domain" description="Amine oxidase" evidence="2">
    <location>
        <begin position="13"/>
        <end position="80"/>
    </location>
</feature>
<proteinExistence type="inferred from homology"/>
<dbReference type="SUPFAM" id="SSF51905">
    <property type="entry name" value="FAD/NAD(P)-binding domain"/>
    <property type="match status" value="1"/>
</dbReference>
<evidence type="ECO:0000313" key="3">
    <source>
        <dbReference type="EMBL" id="SDZ47628.1"/>
    </source>
</evidence>
<dbReference type="InterPro" id="IPR002937">
    <property type="entry name" value="Amino_oxidase"/>
</dbReference>
<dbReference type="Gene3D" id="3.50.50.60">
    <property type="entry name" value="FAD/NAD(P)-binding domain"/>
    <property type="match status" value="2"/>
</dbReference>
<comment type="similarity">
    <text evidence="1">Belongs to the flavin monoamine oxidase family.</text>
</comment>
<dbReference type="PANTHER" id="PTHR43563:SF1">
    <property type="entry name" value="AMINE OXIDASE [FLAVIN-CONTAINING] B"/>
    <property type="match status" value="1"/>
</dbReference>
<evidence type="ECO:0000256" key="1">
    <source>
        <dbReference type="ARBA" id="ARBA00005995"/>
    </source>
</evidence>
<dbReference type="Proteomes" id="UP000198914">
    <property type="component" value="Unassembled WGS sequence"/>
</dbReference>